<feature type="coiled-coil region" evidence="1">
    <location>
        <begin position="188"/>
        <end position="222"/>
    </location>
</feature>
<dbReference type="InParanoid" id="A0A482X727"/>
<dbReference type="STRING" id="195883.A0A482X727"/>
<evidence type="ECO:0000313" key="2">
    <source>
        <dbReference type="EMBL" id="RZF41200.1"/>
    </source>
</evidence>
<proteinExistence type="predicted"/>
<dbReference type="Proteomes" id="UP000291343">
    <property type="component" value="Unassembled WGS sequence"/>
</dbReference>
<dbReference type="FunCoup" id="A0A482X727">
    <property type="interactions" value="455"/>
</dbReference>
<evidence type="ECO:0000256" key="1">
    <source>
        <dbReference type="SAM" id="Coils"/>
    </source>
</evidence>
<gene>
    <name evidence="2" type="ORF">LSTR_LSTR011581</name>
</gene>
<sequence>MFGCTSRRHFRENDVIRKRVSEEERIKKWSDVQVYYKTCDLSSSKLTHWASSECSSSRSRTPEMSEIEEKKRNLNVRRQQLKNLLDSEMERFQKEQKEYTIADLKHSVNIEMKRKEEEPAVREAELMLYHSNSFMTPNQYNRQYRHLTRKSAKDDSIPLLEDISQPKQQAQSPIDLQESESSEKKLKLKLIESEIADVDAKIEKLFEKIRLNDEEHRKLKEEQIEKSRKALNVDEMFQELAITEDRDLASDGTRYEQWKQKCSSVQNDLKKALNFAQKMKSFAKDFELGDEFSSKLLQHETSLQESLKFESSGDRLIHLLERTRREPNKKWFQEEMTKWQDQATSRQNTQSAIYAEFQSLVQNWTSKNLDKVSDLVENEDKLLSQLQTMKNTKEACLAALSRLKADEFQL</sequence>
<organism evidence="2 3">
    <name type="scientific">Laodelphax striatellus</name>
    <name type="common">Small brown planthopper</name>
    <name type="synonym">Delphax striatella</name>
    <dbReference type="NCBI Taxonomy" id="195883"/>
    <lineage>
        <taxon>Eukaryota</taxon>
        <taxon>Metazoa</taxon>
        <taxon>Ecdysozoa</taxon>
        <taxon>Arthropoda</taxon>
        <taxon>Hexapoda</taxon>
        <taxon>Insecta</taxon>
        <taxon>Pterygota</taxon>
        <taxon>Neoptera</taxon>
        <taxon>Paraneoptera</taxon>
        <taxon>Hemiptera</taxon>
        <taxon>Auchenorrhyncha</taxon>
        <taxon>Fulgoroidea</taxon>
        <taxon>Delphacidae</taxon>
        <taxon>Criomorphinae</taxon>
        <taxon>Laodelphax</taxon>
    </lineage>
</organism>
<feature type="coiled-coil region" evidence="1">
    <location>
        <begin position="64"/>
        <end position="98"/>
    </location>
</feature>
<reference evidence="2 3" key="1">
    <citation type="journal article" date="2017" name="Gigascience">
        <title>Genome sequence of the small brown planthopper, Laodelphax striatellus.</title>
        <authorList>
            <person name="Zhu J."/>
            <person name="Jiang F."/>
            <person name="Wang X."/>
            <person name="Yang P."/>
            <person name="Bao Y."/>
            <person name="Zhao W."/>
            <person name="Wang W."/>
            <person name="Lu H."/>
            <person name="Wang Q."/>
            <person name="Cui N."/>
            <person name="Li J."/>
            <person name="Chen X."/>
            <person name="Luo L."/>
            <person name="Yu J."/>
            <person name="Kang L."/>
            <person name="Cui F."/>
        </authorList>
    </citation>
    <scope>NUCLEOTIDE SEQUENCE [LARGE SCALE GENOMIC DNA]</scope>
    <source>
        <strain evidence="2">Lst14</strain>
    </source>
</reference>
<keyword evidence="1" id="KW-0175">Coiled coil</keyword>
<dbReference type="EMBL" id="QKKF02016947">
    <property type="protein sequence ID" value="RZF41200.1"/>
    <property type="molecule type" value="Genomic_DNA"/>
</dbReference>
<accession>A0A482X727</accession>
<dbReference type="AlphaFoldDB" id="A0A482X727"/>
<keyword evidence="3" id="KW-1185">Reference proteome</keyword>
<dbReference type="OrthoDB" id="10353847at2759"/>
<evidence type="ECO:0000313" key="3">
    <source>
        <dbReference type="Proteomes" id="UP000291343"/>
    </source>
</evidence>
<comment type="caution">
    <text evidence="2">The sequence shown here is derived from an EMBL/GenBank/DDBJ whole genome shotgun (WGS) entry which is preliminary data.</text>
</comment>
<dbReference type="SMR" id="A0A482X727"/>
<name>A0A482X727_LAOST</name>
<protein>
    <submittedName>
        <fullName evidence="2">Uncharacterized protein</fullName>
    </submittedName>
</protein>